<dbReference type="NCBIfam" id="NF006767">
    <property type="entry name" value="PRK09289.1"/>
    <property type="match status" value="1"/>
</dbReference>
<dbReference type="PANTHER" id="PTHR21098:SF12">
    <property type="entry name" value="RIBOFLAVIN SYNTHASE"/>
    <property type="match status" value="1"/>
</dbReference>
<feature type="domain" description="Lumazine-binding" evidence="11">
    <location>
        <begin position="1"/>
        <end position="96"/>
    </location>
</feature>
<evidence type="ECO:0000256" key="3">
    <source>
        <dbReference type="ARBA" id="ARBA00004887"/>
    </source>
</evidence>
<dbReference type="InterPro" id="IPR001783">
    <property type="entry name" value="Lumazine-bd"/>
</dbReference>
<name>A0ABW5RP68_9BACI</name>
<feature type="domain" description="Lumazine-binding" evidence="11">
    <location>
        <begin position="97"/>
        <end position="193"/>
    </location>
</feature>
<dbReference type="PIRSF" id="PIRSF000498">
    <property type="entry name" value="Riboflavin_syn_A"/>
    <property type="match status" value="1"/>
</dbReference>
<evidence type="ECO:0000256" key="2">
    <source>
        <dbReference type="ARBA" id="ARBA00002803"/>
    </source>
</evidence>
<keyword evidence="7 12" id="KW-0808">Transferase</keyword>
<keyword evidence="13" id="KW-1185">Reference proteome</keyword>
<evidence type="ECO:0000313" key="12">
    <source>
        <dbReference type="EMBL" id="MFD2680502.1"/>
    </source>
</evidence>
<reference evidence="13" key="1">
    <citation type="journal article" date="2019" name="Int. J. Syst. Evol. Microbiol.">
        <title>The Global Catalogue of Microorganisms (GCM) 10K type strain sequencing project: providing services to taxonomists for standard genome sequencing and annotation.</title>
        <authorList>
            <consortium name="The Broad Institute Genomics Platform"/>
            <consortium name="The Broad Institute Genome Sequencing Center for Infectious Disease"/>
            <person name="Wu L."/>
            <person name="Ma J."/>
        </authorList>
    </citation>
    <scope>NUCLEOTIDE SEQUENCE [LARGE SCALE GENOMIC DNA]</scope>
    <source>
        <strain evidence="13">KCTC 3913</strain>
    </source>
</reference>
<dbReference type="NCBIfam" id="NF009566">
    <property type="entry name" value="PRK13020.1"/>
    <property type="match status" value="1"/>
</dbReference>
<dbReference type="PROSITE" id="PS51177">
    <property type="entry name" value="LUMAZINE_BIND"/>
    <property type="match status" value="2"/>
</dbReference>
<dbReference type="InterPro" id="IPR017938">
    <property type="entry name" value="Riboflavin_synthase-like_b-brl"/>
</dbReference>
<comment type="caution">
    <text evidence="12">The sequence shown here is derived from an EMBL/GenBank/DDBJ whole genome shotgun (WGS) entry which is preliminary data.</text>
</comment>
<dbReference type="EC" id="2.5.1.9" evidence="4 9"/>
<sequence>MFTGIVEEIGKIESIKRSATSMSLTVSAQGILEDAHIGDSISVNGVCLTITSFTSRAFTMDVMPETFMSTTLKELTNGSPVNLERAMSANGRFGGHFVTGHVDGVGIIKDIGEKENALYIGIEIPSELQHLFIHKGSVTVDGTSLTVFGVEDNKITISLIPQTRHDTILGSKRVGSNVNIECDVMAKYFHRFYELKNNPPEKKSSITTEMLSKNGFLD</sequence>
<evidence type="ECO:0000313" key="13">
    <source>
        <dbReference type="Proteomes" id="UP001597506"/>
    </source>
</evidence>
<keyword evidence="8" id="KW-0677">Repeat</keyword>
<dbReference type="InterPro" id="IPR023366">
    <property type="entry name" value="ATP_synth_asu-like_sf"/>
</dbReference>
<keyword evidence="6" id="KW-0686">Riboflavin biosynthesis</keyword>
<feature type="repeat" description="Lumazine-binding" evidence="10">
    <location>
        <begin position="1"/>
        <end position="96"/>
    </location>
</feature>
<evidence type="ECO:0000259" key="11">
    <source>
        <dbReference type="PROSITE" id="PS51177"/>
    </source>
</evidence>
<feature type="repeat" description="Lumazine-binding" evidence="10">
    <location>
        <begin position="97"/>
        <end position="193"/>
    </location>
</feature>
<gene>
    <name evidence="12" type="primary">ribE</name>
    <name evidence="12" type="ORF">ACFSUL_07005</name>
</gene>
<comment type="function">
    <text evidence="2">Catalyzes the dismutation of two molecules of 6,7-dimethyl-8-ribityllumazine, resulting in the formation of riboflavin and 5-amino-6-(D-ribitylamino)uracil.</text>
</comment>
<protein>
    <recommendedName>
        <fullName evidence="5 9">Riboflavin synthase</fullName>
        <ecNumber evidence="4 9">2.5.1.9</ecNumber>
    </recommendedName>
</protein>
<comment type="pathway">
    <text evidence="3">Cofactor biosynthesis; riboflavin biosynthesis; riboflavin from 2-hydroxy-3-oxobutyl phosphate and 5-amino-6-(D-ribitylamino)uracil: step 2/2.</text>
</comment>
<dbReference type="RefSeq" id="WP_377933958.1">
    <property type="nucleotide sequence ID" value="NZ_JBHUMF010000015.1"/>
</dbReference>
<accession>A0ABW5RP68</accession>
<dbReference type="EMBL" id="JBHUMF010000015">
    <property type="protein sequence ID" value="MFD2680502.1"/>
    <property type="molecule type" value="Genomic_DNA"/>
</dbReference>
<evidence type="ECO:0000256" key="7">
    <source>
        <dbReference type="ARBA" id="ARBA00022679"/>
    </source>
</evidence>
<dbReference type="SUPFAM" id="SSF63380">
    <property type="entry name" value="Riboflavin synthase domain-like"/>
    <property type="match status" value="2"/>
</dbReference>
<evidence type="ECO:0000256" key="5">
    <source>
        <dbReference type="ARBA" id="ARBA00013950"/>
    </source>
</evidence>
<dbReference type="PANTHER" id="PTHR21098">
    <property type="entry name" value="RIBOFLAVIN SYNTHASE ALPHA CHAIN"/>
    <property type="match status" value="1"/>
</dbReference>
<dbReference type="Proteomes" id="UP001597506">
    <property type="component" value="Unassembled WGS sequence"/>
</dbReference>
<dbReference type="GO" id="GO:0004746">
    <property type="term" value="F:riboflavin synthase activity"/>
    <property type="evidence" value="ECO:0007669"/>
    <property type="project" value="UniProtKB-EC"/>
</dbReference>
<evidence type="ECO:0000256" key="8">
    <source>
        <dbReference type="ARBA" id="ARBA00022737"/>
    </source>
</evidence>
<dbReference type="Pfam" id="PF00677">
    <property type="entry name" value="Lum_binding"/>
    <property type="match status" value="2"/>
</dbReference>
<dbReference type="NCBIfam" id="TIGR00187">
    <property type="entry name" value="ribE"/>
    <property type="match status" value="1"/>
</dbReference>
<dbReference type="CDD" id="cd00402">
    <property type="entry name" value="Riboflavin_synthase_like"/>
    <property type="match status" value="1"/>
</dbReference>
<dbReference type="InterPro" id="IPR026017">
    <property type="entry name" value="Lumazine-bd_dom"/>
</dbReference>
<comment type="catalytic activity">
    <reaction evidence="1">
        <text>2 6,7-dimethyl-8-(1-D-ribityl)lumazine + H(+) = 5-amino-6-(D-ribitylamino)uracil + riboflavin</text>
        <dbReference type="Rhea" id="RHEA:20772"/>
        <dbReference type="ChEBI" id="CHEBI:15378"/>
        <dbReference type="ChEBI" id="CHEBI:15934"/>
        <dbReference type="ChEBI" id="CHEBI:57986"/>
        <dbReference type="ChEBI" id="CHEBI:58201"/>
        <dbReference type="EC" id="2.5.1.9"/>
    </reaction>
</comment>
<proteinExistence type="predicted"/>
<evidence type="ECO:0000256" key="6">
    <source>
        <dbReference type="ARBA" id="ARBA00022619"/>
    </source>
</evidence>
<evidence type="ECO:0000256" key="10">
    <source>
        <dbReference type="PROSITE-ProRule" id="PRU00524"/>
    </source>
</evidence>
<evidence type="ECO:0000256" key="9">
    <source>
        <dbReference type="NCBIfam" id="TIGR00187"/>
    </source>
</evidence>
<evidence type="ECO:0000256" key="4">
    <source>
        <dbReference type="ARBA" id="ARBA00012827"/>
    </source>
</evidence>
<evidence type="ECO:0000256" key="1">
    <source>
        <dbReference type="ARBA" id="ARBA00000968"/>
    </source>
</evidence>
<dbReference type="Gene3D" id="2.40.30.20">
    <property type="match status" value="2"/>
</dbReference>
<organism evidence="12 13">
    <name type="scientific">Bacillus seohaeanensis</name>
    <dbReference type="NCBI Taxonomy" id="284580"/>
    <lineage>
        <taxon>Bacteria</taxon>
        <taxon>Bacillati</taxon>
        <taxon>Bacillota</taxon>
        <taxon>Bacilli</taxon>
        <taxon>Bacillales</taxon>
        <taxon>Bacillaceae</taxon>
        <taxon>Bacillus</taxon>
    </lineage>
</organism>